<comment type="similarity">
    <text evidence="1">Belongs to the ATP-dependent AMP-binding enzyme family.</text>
</comment>
<evidence type="ECO:0000256" key="3">
    <source>
        <dbReference type="ARBA" id="ARBA00037247"/>
    </source>
</evidence>
<dbReference type="InterPro" id="IPR008906">
    <property type="entry name" value="HATC_C_dom"/>
</dbReference>
<dbReference type="Gene3D" id="3.30.300.30">
    <property type="match status" value="1"/>
</dbReference>
<proteinExistence type="inferred from homology"/>
<gene>
    <name evidence="9" type="ORF">GIL414_LOCUS997</name>
</gene>
<evidence type="ECO:0000256" key="4">
    <source>
        <dbReference type="ARBA" id="ARBA00039638"/>
    </source>
</evidence>
<dbReference type="GO" id="GO:0031956">
    <property type="term" value="F:medium-chain fatty acid-CoA ligase activity"/>
    <property type="evidence" value="ECO:0007669"/>
    <property type="project" value="UniProtKB-EC"/>
</dbReference>
<comment type="catalytic activity">
    <reaction evidence="6">
        <text>a medium-chain fatty acid + ATP + CoA = a medium-chain fatty acyl-CoA + AMP + diphosphate</text>
        <dbReference type="Rhea" id="RHEA:48340"/>
        <dbReference type="ChEBI" id="CHEBI:30616"/>
        <dbReference type="ChEBI" id="CHEBI:33019"/>
        <dbReference type="ChEBI" id="CHEBI:57287"/>
        <dbReference type="ChEBI" id="CHEBI:59558"/>
        <dbReference type="ChEBI" id="CHEBI:90546"/>
        <dbReference type="ChEBI" id="CHEBI:456215"/>
        <dbReference type="EC" id="6.2.1.2"/>
    </reaction>
</comment>
<dbReference type="Gene3D" id="3.40.50.980">
    <property type="match status" value="2"/>
</dbReference>
<accession>A0A8S2JHC3</accession>
<evidence type="ECO:0000259" key="7">
    <source>
        <dbReference type="Pfam" id="PF00501"/>
    </source>
</evidence>
<dbReference type="EMBL" id="CAJOBJ010000148">
    <property type="protein sequence ID" value="CAF3799343.1"/>
    <property type="molecule type" value="Genomic_DNA"/>
</dbReference>
<dbReference type="Pfam" id="PF00501">
    <property type="entry name" value="AMP-binding"/>
    <property type="match status" value="1"/>
</dbReference>
<dbReference type="Proteomes" id="UP000681720">
    <property type="component" value="Unassembled WGS sequence"/>
</dbReference>
<name>A0A8S2JHC3_9BILA</name>
<evidence type="ECO:0000256" key="6">
    <source>
        <dbReference type="ARBA" id="ARBA00048277"/>
    </source>
</evidence>
<evidence type="ECO:0000256" key="2">
    <source>
        <dbReference type="ARBA" id="ARBA00022598"/>
    </source>
</evidence>
<sequence length="373" mass="42096">MNLSTHPFAELIKRGANIRPKPILERQASIDPDSLVAIFYKPGITGQPKAATLINFEMLNLLHGQLENIGQFLTRVCAPISIYHIFAEMVGVLNVVFQKCQAVFSAISPDTVSAMGVIHEEERTALIGSPVIFRDILTHLGKENYDLSSLALGVLGARPMQREFLRRLEVELPVTRVTQSDGMTENVTLFASAYWAGDADQQRSYSSMGVCMQRLEIIIRSVVNIYPAEIETAIIEHLSVFDAQVFGIPDERYGEENKLVFFFKIPKHICIIDKFIMTPNEKMQKFKLSESMANEFKQTTTNTAAERLFSASGHTITDTRTRLSAEKVHKLMFIKKEPINIKKGEKRSIDNDYDNDGDIIFTDDDDPTSYCYE</sequence>
<feature type="domain" description="HAT C-terminal dimerisation" evidence="8">
    <location>
        <begin position="298"/>
        <end position="336"/>
    </location>
</feature>
<comment type="caution">
    <text evidence="9">The sequence shown here is derived from an EMBL/GenBank/DDBJ whole genome shotgun (WGS) entry which is preliminary data.</text>
</comment>
<comment type="catalytic activity">
    <reaction evidence="5">
        <text>octanoate + ATP + CoA = octanoyl-CoA + AMP + diphosphate</text>
        <dbReference type="Rhea" id="RHEA:33631"/>
        <dbReference type="ChEBI" id="CHEBI:25646"/>
        <dbReference type="ChEBI" id="CHEBI:30616"/>
        <dbReference type="ChEBI" id="CHEBI:33019"/>
        <dbReference type="ChEBI" id="CHEBI:57287"/>
        <dbReference type="ChEBI" id="CHEBI:57386"/>
        <dbReference type="ChEBI" id="CHEBI:456215"/>
    </reaction>
</comment>
<dbReference type="GO" id="GO:0006631">
    <property type="term" value="P:fatty acid metabolic process"/>
    <property type="evidence" value="ECO:0007669"/>
    <property type="project" value="TreeGrafter"/>
</dbReference>
<organism evidence="9 10">
    <name type="scientific">Rotaria magnacalcarata</name>
    <dbReference type="NCBI Taxonomy" id="392030"/>
    <lineage>
        <taxon>Eukaryota</taxon>
        <taxon>Metazoa</taxon>
        <taxon>Spiralia</taxon>
        <taxon>Gnathifera</taxon>
        <taxon>Rotifera</taxon>
        <taxon>Eurotatoria</taxon>
        <taxon>Bdelloidea</taxon>
        <taxon>Philodinida</taxon>
        <taxon>Philodinidae</taxon>
        <taxon>Rotaria</taxon>
    </lineage>
</organism>
<protein>
    <recommendedName>
        <fullName evidence="4">Medium-chain acyl-CoA ligase ACSF2, mitochondrial</fullName>
    </recommendedName>
</protein>
<evidence type="ECO:0000313" key="9">
    <source>
        <dbReference type="EMBL" id="CAF3799343.1"/>
    </source>
</evidence>
<dbReference type="Pfam" id="PF05699">
    <property type="entry name" value="Dimer_Tnp_hAT"/>
    <property type="match status" value="1"/>
</dbReference>
<dbReference type="AlphaFoldDB" id="A0A8S2JHC3"/>
<dbReference type="Gene3D" id="2.30.38.10">
    <property type="entry name" value="Luciferase, Domain 3"/>
    <property type="match status" value="1"/>
</dbReference>
<feature type="domain" description="AMP-dependent synthetase/ligase" evidence="7">
    <location>
        <begin position="25"/>
        <end position="219"/>
    </location>
</feature>
<reference evidence="9" key="1">
    <citation type="submission" date="2021-02" db="EMBL/GenBank/DDBJ databases">
        <authorList>
            <person name="Nowell W R."/>
        </authorList>
    </citation>
    <scope>NUCLEOTIDE SEQUENCE</scope>
</reference>
<keyword evidence="2" id="KW-0436">Ligase</keyword>
<evidence type="ECO:0000256" key="1">
    <source>
        <dbReference type="ARBA" id="ARBA00006432"/>
    </source>
</evidence>
<comment type="function">
    <text evidence="3">Acyl-CoA synthases catalyze the initial reaction in fatty acid metabolism, by forming a thioester with CoA. Has some preference toward medium-chain substrates. Plays a role in adipocyte differentiation.</text>
</comment>
<dbReference type="InterPro" id="IPR000873">
    <property type="entry name" value="AMP-dep_synth/lig_dom"/>
</dbReference>
<dbReference type="PANTHER" id="PTHR43201:SF5">
    <property type="entry name" value="MEDIUM-CHAIN ACYL-COA LIGASE ACSF2, MITOCHONDRIAL"/>
    <property type="match status" value="1"/>
</dbReference>
<evidence type="ECO:0000313" key="10">
    <source>
        <dbReference type="Proteomes" id="UP000681720"/>
    </source>
</evidence>
<dbReference type="GO" id="GO:0046983">
    <property type="term" value="F:protein dimerization activity"/>
    <property type="evidence" value="ECO:0007669"/>
    <property type="project" value="InterPro"/>
</dbReference>
<evidence type="ECO:0000256" key="5">
    <source>
        <dbReference type="ARBA" id="ARBA00047319"/>
    </source>
</evidence>
<evidence type="ECO:0000259" key="8">
    <source>
        <dbReference type="Pfam" id="PF05699"/>
    </source>
</evidence>
<dbReference type="SUPFAM" id="SSF56801">
    <property type="entry name" value="Acetyl-CoA synthetase-like"/>
    <property type="match status" value="1"/>
</dbReference>
<dbReference type="InterPro" id="IPR045851">
    <property type="entry name" value="AMP-bd_C_sf"/>
</dbReference>
<dbReference type="PANTHER" id="PTHR43201">
    <property type="entry name" value="ACYL-COA SYNTHETASE"/>
    <property type="match status" value="1"/>
</dbReference>